<dbReference type="SUPFAM" id="SSF51726">
    <property type="entry name" value="UROD/MetE-like"/>
    <property type="match status" value="1"/>
</dbReference>
<sequence>MTRYEDTQNLPNILVTGVGSLPHTDPDAAVELIMDALPRAPHCPQLSVADPREQMWIQFSEGLPRFRVDLENLTYHFDTSGDYLQELEQFYAGYLQVSDGGSARDFAVSHDFGRGIHAFLDRLNARGKRYPFVKVQVTGPLSFGLTVTDQGGKPIFYDDTFRDVAVKGMGLKAAWLIQTFSHFADRVIIFLDEPSLSAYGSSAFLGLSKEAVIESLDEVIAMILAQGGIPGIHCCGNTDWGMLMESTARIINFDAVDYLESLTIYAAELRDFLERGGVLAWGAVPNTEQVERESVGDIVRRMDQGLNTLESCGIDREALTEHMIVTPACGCAGLSVPQAQKAYELLGGLDRYFGEDRFRKQAKE</sequence>
<dbReference type="OrthoDB" id="144815at2"/>
<proteinExistence type="predicted"/>
<evidence type="ECO:0000313" key="2">
    <source>
        <dbReference type="Proteomes" id="UP000006055"/>
    </source>
</evidence>
<dbReference type="HOGENOM" id="CLU_789227_0_0_7"/>
<dbReference type="EMBL" id="CP003360">
    <property type="protein sequence ID" value="AFM23052.1"/>
    <property type="molecule type" value="Genomic_DNA"/>
</dbReference>
<dbReference type="InterPro" id="IPR038071">
    <property type="entry name" value="UROD/MetE-like_sf"/>
</dbReference>
<reference evidence="2" key="1">
    <citation type="submission" date="2012-06" db="EMBL/GenBank/DDBJ databases">
        <title>Complete sequence of chromosome of Desulfomonile tiedjei DSM 6799.</title>
        <authorList>
            <person name="Lucas S."/>
            <person name="Copeland A."/>
            <person name="Lapidus A."/>
            <person name="Glavina del Rio T."/>
            <person name="Dalin E."/>
            <person name="Tice H."/>
            <person name="Bruce D."/>
            <person name="Goodwin L."/>
            <person name="Pitluck S."/>
            <person name="Peters L."/>
            <person name="Ovchinnikova G."/>
            <person name="Zeytun A."/>
            <person name="Lu M."/>
            <person name="Kyrpides N."/>
            <person name="Mavromatis K."/>
            <person name="Ivanova N."/>
            <person name="Brettin T."/>
            <person name="Detter J.C."/>
            <person name="Han C."/>
            <person name="Larimer F."/>
            <person name="Land M."/>
            <person name="Hauser L."/>
            <person name="Markowitz V."/>
            <person name="Cheng J.-F."/>
            <person name="Hugenholtz P."/>
            <person name="Woyke T."/>
            <person name="Wu D."/>
            <person name="Spring S."/>
            <person name="Schroeder M."/>
            <person name="Brambilla E."/>
            <person name="Klenk H.-P."/>
            <person name="Eisen J.A."/>
        </authorList>
    </citation>
    <scope>NUCLEOTIDE SEQUENCE [LARGE SCALE GENOMIC DNA]</scope>
    <source>
        <strain evidence="2">ATCC 49306 / DSM 6799 / DCB-1</strain>
    </source>
</reference>
<dbReference type="RefSeq" id="WP_014808211.1">
    <property type="nucleotide sequence ID" value="NC_018025.1"/>
</dbReference>
<evidence type="ECO:0008006" key="3">
    <source>
        <dbReference type="Google" id="ProtNLM"/>
    </source>
</evidence>
<dbReference type="Gene3D" id="3.20.20.210">
    <property type="match status" value="1"/>
</dbReference>
<dbReference type="eggNOG" id="COG0620">
    <property type="taxonomic scope" value="Bacteria"/>
</dbReference>
<dbReference type="AlphaFoldDB" id="I4C0G1"/>
<gene>
    <name evidence="1" type="ordered locus">Desti_0312</name>
</gene>
<name>I4C0G1_DESTA</name>
<evidence type="ECO:0000313" key="1">
    <source>
        <dbReference type="EMBL" id="AFM23052.1"/>
    </source>
</evidence>
<protein>
    <recommendedName>
        <fullName evidence="3">Methionine synthase</fullName>
    </recommendedName>
</protein>
<keyword evidence="2" id="KW-1185">Reference proteome</keyword>
<organism evidence="1 2">
    <name type="scientific">Desulfomonile tiedjei (strain ATCC 49306 / DSM 6799 / DCB-1)</name>
    <dbReference type="NCBI Taxonomy" id="706587"/>
    <lineage>
        <taxon>Bacteria</taxon>
        <taxon>Pseudomonadati</taxon>
        <taxon>Thermodesulfobacteriota</taxon>
        <taxon>Desulfomonilia</taxon>
        <taxon>Desulfomonilales</taxon>
        <taxon>Desulfomonilaceae</taxon>
        <taxon>Desulfomonile</taxon>
    </lineage>
</organism>
<dbReference type="KEGG" id="dti:Desti_0312"/>
<dbReference type="Proteomes" id="UP000006055">
    <property type="component" value="Chromosome"/>
</dbReference>
<accession>I4C0G1</accession>
<dbReference type="STRING" id="706587.Desti_0312"/>